<dbReference type="Proteomes" id="UP000030653">
    <property type="component" value="Unassembled WGS sequence"/>
</dbReference>
<comment type="function">
    <text evidence="3">Regulates mitochondrial small subunit maturation by controlling 15S rRNA 5'-end processing. Localizes to the 5' precursor of the 15S rRNA in a position that is subsequently occupied by mS47 in the mature yeast mtSSU. Uses structure and sequence-specific RNA recognition, binding to a single-stranded region of the precursor and specifically recognizing bases -6 to -1. The exchange of Ccm1 for mS47 is coupled to the irreversible removal of precursor rRNA that is accompanied by conformational changes of the mitoribosomal proteins uS5m and mS26. These conformational changes signal completion of 5'-end rRNA processing through protection of the mature 5'-end of the 15S rRNA and stabilization of mS47. The removal of the 5' precursor together with the dissociation of Ccm1 may be catalyzed by the 5'-3' exoribonuclease Pet127. Involved in the specific removal of group I introns in mitochondrial encoded transcripts.</text>
</comment>
<dbReference type="Pfam" id="PF01535">
    <property type="entry name" value="PPR"/>
    <property type="match status" value="1"/>
</dbReference>
<keyword evidence="8" id="KW-1185">Reference proteome</keyword>
<comment type="similarity">
    <text evidence="1">Belongs to the CCM1 family.</text>
</comment>
<dbReference type="AlphaFoldDB" id="M5G826"/>
<evidence type="ECO:0000256" key="1">
    <source>
        <dbReference type="ARBA" id="ARBA00006192"/>
    </source>
</evidence>
<dbReference type="RefSeq" id="XP_040631184.1">
    <property type="nucleotide sequence ID" value="XM_040774857.1"/>
</dbReference>
<organism evidence="7 8">
    <name type="scientific">Dacryopinax primogenitus (strain DJM 731)</name>
    <name type="common">Brown rot fungus</name>
    <dbReference type="NCBI Taxonomy" id="1858805"/>
    <lineage>
        <taxon>Eukaryota</taxon>
        <taxon>Fungi</taxon>
        <taxon>Dikarya</taxon>
        <taxon>Basidiomycota</taxon>
        <taxon>Agaricomycotina</taxon>
        <taxon>Dacrymycetes</taxon>
        <taxon>Dacrymycetales</taxon>
        <taxon>Dacrymycetaceae</taxon>
        <taxon>Dacryopinax</taxon>
    </lineage>
</organism>
<protein>
    <recommendedName>
        <fullName evidence="6">Pentatricopeptide repeat-containing protein-mitochondrial domain-containing protein</fullName>
    </recommendedName>
</protein>
<comment type="subunit">
    <text evidence="4">Binds to mitochondrial small subunit 15S rRNA.</text>
</comment>
<keyword evidence="2" id="KW-0677">Repeat</keyword>
<dbReference type="Pfam" id="PF23276">
    <property type="entry name" value="TPR_24"/>
    <property type="match status" value="1"/>
</dbReference>
<evidence type="ECO:0000313" key="7">
    <source>
        <dbReference type="EMBL" id="EJU04290.1"/>
    </source>
</evidence>
<sequence length="421" mass="47611">MYAIFTDMAAAGVQPDLETYNLLLHSARYNDLNCTFILRQMTSAGIERNALSYQHLIQYHADNRNLEMCLQIVDEMSVQEIHPTIATVEAFINLAAQLNYARLALDFALNYEEKSARRIPATSWMKMLGSCAVLHYIEGVEICWVKGVEQGLAPPDEGLCLDVLHVAGRSGRPELAMGVIRALRKNGAVFREHHLAPVLEAFLNANNLKDALHVLSLMRSHSISPEESTTMPILRRIVQSVDDVDNAFYILEELKNDGKPIDISAVNVIIRASVELDDLQRAVGTYKECEKLGVQPTRDTFYYLLDACVKAQHHALGEKLYEEMTRAGILPDEAAYEKMLLLALTQTSYEEAFYYLEEMKLKSPDVPARVYEAIIRKCVTSFDPRWKVAAEEMQQRGYSLSSKLLRFIEKGEDDPVTSPRF</sequence>
<proteinExistence type="inferred from homology"/>
<evidence type="ECO:0000313" key="8">
    <source>
        <dbReference type="Proteomes" id="UP000030653"/>
    </source>
</evidence>
<feature type="domain" description="Pentatricopeptide repeat-containing protein-mitochondrial" evidence="6">
    <location>
        <begin position="157"/>
        <end position="289"/>
    </location>
</feature>
<evidence type="ECO:0000259" key="6">
    <source>
        <dbReference type="Pfam" id="PF23276"/>
    </source>
</evidence>
<dbReference type="InterPro" id="IPR002885">
    <property type="entry name" value="PPR_rpt"/>
</dbReference>
<dbReference type="GeneID" id="63689919"/>
<evidence type="ECO:0000256" key="4">
    <source>
        <dbReference type="ARBA" id="ARBA00044511"/>
    </source>
</evidence>
<dbReference type="STRING" id="1858805.M5G826"/>
<dbReference type="Pfam" id="PF13812">
    <property type="entry name" value="PPR_3"/>
    <property type="match status" value="1"/>
</dbReference>
<dbReference type="InterPro" id="IPR057027">
    <property type="entry name" value="TPR_mt"/>
</dbReference>
<accession>M5G826</accession>
<gene>
    <name evidence="7" type="ORF">DACRYDRAFT_48637</name>
</gene>
<dbReference type="PANTHER" id="PTHR47936">
    <property type="entry name" value="PPR_LONG DOMAIN-CONTAINING PROTEIN"/>
    <property type="match status" value="1"/>
</dbReference>
<evidence type="ECO:0000256" key="2">
    <source>
        <dbReference type="ARBA" id="ARBA00022737"/>
    </source>
</evidence>
<dbReference type="NCBIfam" id="TIGR00756">
    <property type="entry name" value="PPR"/>
    <property type="match status" value="1"/>
</dbReference>
<evidence type="ECO:0000256" key="3">
    <source>
        <dbReference type="ARBA" id="ARBA00044493"/>
    </source>
</evidence>
<dbReference type="HOGENOM" id="CLU_008514_2_0_1"/>
<feature type="repeat" description="PPR" evidence="5">
    <location>
        <begin position="297"/>
        <end position="331"/>
    </location>
</feature>
<dbReference type="PANTHER" id="PTHR47936:SF1">
    <property type="entry name" value="PENTATRICOPEPTIDE REPEAT-CONTAINING PROTEIN GUN1, CHLOROPLASTIC"/>
    <property type="match status" value="1"/>
</dbReference>
<dbReference type="OMA" id="TTHHYEL"/>
<name>M5G826_DACPD</name>
<dbReference type="PROSITE" id="PS51375">
    <property type="entry name" value="PPR"/>
    <property type="match status" value="1"/>
</dbReference>
<reference evidence="7 8" key="1">
    <citation type="journal article" date="2012" name="Science">
        <title>The Paleozoic origin of enzymatic lignin decomposition reconstructed from 31 fungal genomes.</title>
        <authorList>
            <person name="Floudas D."/>
            <person name="Binder M."/>
            <person name="Riley R."/>
            <person name="Barry K."/>
            <person name="Blanchette R.A."/>
            <person name="Henrissat B."/>
            <person name="Martinez A.T."/>
            <person name="Otillar R."/>
            <person name="Spatafora J.W."/>
            <person name="Yadav J.S."/>
            <person name="Aerts A."/>
            <person name="Benoit I."/>
            <person name="Boyd A."/>
            <person name="Carlson A."/>
            <person name="Copeland A."/>
            <person name="Coutinho P.M."/>
            <person name="de Vries R.P."/>
            <person name="Ferreira P."/>
            <person name="Findley K."/>
            <person name="Foster B."/>
            <person name="Gaskell J."/>
            <person name="Glotzer D."/>
            <person name="Gorecki P."/>
            <person name="Heitman J."/>
            <person name="Hesse C."/>
            <person name="Hori C."/>
            <person name="Igarashi K."/>
            <person name="Jurgens J.A."/>
            <person name="Kallen N."/>
            <person name="Kersten P."/>
            <person name="Kohler A."/>
            <person name="Kuees U."/>
            <person name="Kumar T.K.A."/>
            <person name="Kuo A."/>
            <person name="LaButti K."/>
            <person name="Larrondo L.F."/>
            <person name="Lindquist E."/>
            <person name="Ling A."/>
            <person name="Lombard V."/>
            <person name="Lucas S."/>
            <person name="Lundell T."/>
            <person name="Martin R."/>
            <person name="McLaughlin D.J."/>
            <person name="Morgenstern I."/>
            <person name="Morin E."/>
            <person name="Murat C."/>
            <person name="Nagy L.G."/>
            <person name="Nolan M."/>
            <person name="Ohm R.A."/>
            <person name="Patyshakuliyeva A."/>
            <person name="Rokas A."/>
            <person name="Ruiz-Duenas F.J."/>
            <person name="Sabat G."/>
            <person name="Salamov A."/>
            <person name="Samejima M."/>
            <person name="Schmutz J."/>
            <person name="Slot J.C."/>
            <person name="St John F."/>
            <person name="Stenlid J."/>
            <person name="Sun H."/>
            <person name="Sun S."/>
            <person name="Syed K."/>
            <person name="Tsang A."/>
            <person name="Wiebenga A."/>
            <person name="Young D."/>
            <person name="Pisabarro A."/>
            <person name="Eastwood D.C."/>
            <person name="Martin F."/>
            <person name="Cullen D."/>
            <person name="Grigoriev I.V."/>
            <person name="Hibbett D.S."/>
        </authorList>
    </citation>
    <scope>NUCLEOTIDE SEQUENCE [LARGE SCALE GENOMIC DNA]</scope>
    <source>
        <strain evidence="7 8">DJM-731 SS1</strain>
    </source>
</reference>
<dbReference type="Gene3D" id="1.25.40.10">
    <property type="entry name" value="Tetratricopeptide repeat domain"/>
    <property type="match status" value="2"/>
</dbReference>
<dbReference type="InterPro" id="IPR011990">
    <property type="entry name" value="TPR-like_helical_dom_sf"/>
</dbReference>
<evidence type="ECO:0000256" key="5">
    <source>
        <dbReference type="PROSITE-ProRule" id="PRU00708"/>
    </source>
</evidence>
<dbReference type="EMBL" id="JH795858">
    <property type="protein sequence ID" value="EJU04290.1"/>
    <property type="molecule type" value="Genomic_DNA"/>
</dbReference>
<dbReference type="OrthoDB" id="185373at2759"/>